<dbReference type="AlphaFoldDB" id="A0A0E9Q8K0"/>
<evidence type="ECO:0000313" key="1">
    <source>
        <dbReference type="EMBL" id="JAH12428.1"/>
    </source>
</evidence>
<protein>
    <submittedName>
        <fullName evidence="1">Uncharacterized protein</fullName>
    </submittedName>
</protein>
<organism evidence="1">
    <name type="scientific">Anguilla anguilla</name>
    <name type="common">European freshwater eel</name>
    <name type="synonym">Muraena anguilla</name>
    <dbReference type="NCBI Taxonomy" id="7936"/>
    <lineage>
        <taxon>Eukaryota</taxon>
        <taxon>Metazoa</taxon>
        <taxon>Chordata</taxon>
        <taxon>Craniata</taxon>
        <taxon>Vertebrata</taxon>
        <taxon>Euteleostomi</taxon>
        <taxon>Actinopterygii</taxon>
        <taxon>Neopterygii</taxon>
        <taxon>Teleostei</taxon>
        <taxon>Anguilliformes</taxon>
        <taxon>Anguillidae</taxon>
        <taxon>Anguilla</taxon>
    </lineage>
</organism>
<accession>A0A0E9Q8K0</accession>
<reference evidence="1" key="1">
    <citation type="submission" date="2014-11" db="EMBL/GenBank/DDBJ databases">
        <authorList>
            <person name="Amaro Gonzalez C."/>
        </authorList>
    </citation>
    <scope>NUCLEOTIDE SEQUENCE</scope>
</reference>
<reference evidence="1" key="2">
    <citation type="journal article" date="2015" name="Fish Shellfish Immunol.">
        <title>Early steps in the European eel (Anguilla anguilla)-Vibrio vulnificus interaction in the gills: Role of the RtxA13 toxin.</title>
        <authorList>
            <person name="Callol A."/>
            <person name="Pajuelo D."/>
            <person name="Ebbesson L."/>
            <person name="Teles M."/>
            <person name="MacKenzie S."/>
            <person name="Amaro C."/>
        </authorList>
    </citation>
    <scope>NUCLEOTIDE SEQUENCE</scope>
</reference>
<name>A0A0E9Q8K0_ANGAN</name>
<dbReference type="EMBL" id="GBXM01096149">
    <property type="protein sequence ID" value="JAH12428.1"/>
    <property type="molecule type" value="Transcribed_RNA"/>
</dbReference>
<sequence>MESAGERLSLDRPECLTGQTRVSHWTDQSVSLDRPECLTGL</sequence>
<proteinExistence type="predicted"/>